<dbReference type="Pfam" id="PF24173">
    <property type="entry name" value="TPR_TTI1_N"/>
    <property type="match status" value="1"/>
</dbReference>
<proteinExistence type="predicted"/>
<dbReference type="KEGG" id="ccal:108631457"/>
<dbReference type="CTD" id="9675"/>
<feature type="domain" description="TTI1 N-terminal TPR" evidence="2">
    <location>
        <begin position="10"/>
        <end position="364"/>
    </location>
</feature>
<feature type="region of interest" description="Disordered" evidence="1">
    <location>
        <begin position="781"/>
        <end position="826"/>
    </location>
</feature>
<dbReference type="SUPFAM" id="SSF48371">
    <property type="entry name" value="ARM repeat"/>
    <property type="match status" value="1"/>
</dbReference>
<dbReference type="Proteomes" id="UP000694925">
    <property type="component" value="Unplaced"/>
</dbReference>
<evidence type="ECO:0000313" key="4">
    <source>
        <dbReference type="Proteomes" id="UP000694925"/>
    </source>
</evidence>
<organism evidence="4 5">
    <name type="scientific">Ceratina calcarata</name>
    <dbReference type="NCBI Taxonomy" id="156304"/>
    <lineage>
        <taxon>Eukaryota</taxon>
        <taxon>Metazoa</taxon>
        <taxon>Ecdysozoa</taxon>
        <taxon>Arthropoda</taxon>
        <taxon>Hexapoda</taxon>
        <taxon>Insecta</taxon>
        <taxon>Pterygota</taxon>
        <taxon>Neoptera</taxon>
        <taxon>Endopterygota</taxon>
        <taxon>Hymenoptera</taxon>
        <taxon>Apocrita</taxon>
        <taxon>Aculeata</taxon>
        <taxon>Apoidea</taxon>
        <taxon>Anthophila</taxon>
        <taxon>Apidae</taxon>
        <taxon>Ceratina</taxon>
        <taxon>Zadontomerus</taxon>
    </lineage>
</organism>
<sequence>MEPLEIEEAFIKLKPLCDSLITNPNSSNLVKIENALGNVSEKIVRNFFEYISFPLVTHLTYGKLNKNVREQSVRTMQKLITIAKISKIEHLNRIHSCLLTQICDPKRQTLLIEGNEELKEAVIVCAKTLVDCCHTEVIEAFYSRLAESPAPTIGQHWIMLSLAIAKHERSRSLKIEAIRTLMTLCQVDDESDRSDAILQDQAADVIMFMLPGTLAILQETMTGSDVQSHMITVMALRAWSRIIALMTKDKMEEEEEVNGDNEMLFNNLMQLKDRNEESRIDENDEKELTKHLGSKTRNKGWLYACAIKLNRSFRRLEALSKHPNWKVRFELVEAIRLLLTTCSRNMKPNVMLLTDYLISLSEDESVEVRENAKRSLEAVNVNFDKIDDRPLAELLEENFYDLLTKLPTIIRRSNDADQLSCLNRIAGYLRLLGDQRLHRLMMSVAHVRRLIIALVHVSEIDYADVSILETVNANDLDDSSIVCSGSRSRWKRYRFIDSDACESKVREICRCLAESGDIQILADNITRLLADMPGYTNELILLLNWIVDAPPRDTTRLQVYEDIVDLYVNPDFWYPSVEVDRDVPLRVAQRNVTLCCLLSEGLGMISLNLDRNYERFLLKTLYLVVERAGNKNGLISLVASRTLEMIAKSQHCLSTSDLFNTNMDYLSYNVRIKLRRVHLNPGCLDVIRVLIRHSTIDALSCLREIVEDCSSHSNKNLYRRNSYAFLKVFHVFAACVKDMLAVKGGETIGIEKRADDDDDEENRCSKIVQDVLEYVEAKQVDDRIEEEVEDTECEPQHEEREEEEEEEEEEEQQQQQEEKEKKVEPPFHVTMIEQIARHCLHFVSSKNVDERLIAMSTLQDSLEIMAHWEDELLPIVHSLWHPLVDRFNENDLLIINRAWQLLNTIGDTAKDFIRSRMLKQVWPPLTKFLKDAAKESHMKTTESMYRFTQMYKLQKELLSSFAKLTRNLRLRERETWDVLSVAEPYLNKHQNPVLQDCCVQLYKDIADYNGDIVFVKCLSIFHSKIAKIPTDATLCTKDLIMESSENISRNEYSKNVRTLIKYVQERRFRS</sequence>
<accession>A0AAJ7NE84</accession>
<dbReference type="Pfam" id="PF21547">
    <property type="entry name" value="TTI1"/>
    <property type="match status" value="1"/>
</dbReference>
<feature type="compositionally biased region" description="Acidic residues" evidence="1">
    <location>
        <begin position="800"/>
        <end position="812"/>
    </location>
</feature>
<feature type="compositionally biased region" description="Acidic residues" evidence="1">
    <location>
        <begin position="783"/>
        <end position="793"/>
    </location>
</feature>
<dbReference type="AlphaFoldDB" id="A0AAJ7NE84"/>
<dbReference type="GeneID" id="108631457"/>
<dbReference type="Gene3D" id="1.25.10.10">
    <property type="entry name" value="Leucine-rich Repeat Variant"/>
    <property type="match status" value="1"/>
</dbReference>
<dbReference type="PANTHER" id="PTHR18460:SF3">
    <property type="entry name" value="TELO2-INTERACTING PROTEIN 1 HOMOLOG"/>
    <property type="match status" value="1"/>
</dbReference>
<evidence type="ECO:0000313" key="5">
    <source>
        <dbReference type="RefSeq" id="XP_017890880.1"/>
    </source>
</evidence>
<dbReference type="InterPro" id="IPR057567">
    <property type="entry name" value="TPR_TTI1_C"/>
</dbReference>
<dbReference type="PANTHER" id="PTHR18460">
    <property type="entry name" value="TEL2 INTERACTING PROTEIN 1 TTI1 FAMILY MEMBER"/>
    <property type="match status" value="1"/>
</dbReference>
<evidence type="ECO:0000259" key="2">
    <source>
        <dbReference type="Pfam" id="PF24173"/>
    </source>
</evidence>
<dbReference type="InterPro" id="IPR049362">
    <property type="entry name" value="TTI1_rpt"/>
</dbReference>
<feature type="domain" description="TTI1 C-terminal TPR" evidence="3">
    <location>
        <begin position="728"/>
        <end position="1013"/>
    </location>
</feature>
<feature type="compositionally biased region" description="Basic and acidic residues" evidence="1">
    <location>
        <begin position="816"/>
        <end position="825"/>
    </location>
</feature>
<keyword evidence="4" id="KW-1185">Reference proteome</keyword>
<reference evidence="5" key="1">
    <citation type="submission" date="2025-08" db="UniProtKB">
        <authorList>
            <consortium name="RefSeq"/>
        </authorList>
    </citation>
    <scope>IDENTIFICATION</scope>
    <source>
        <tissue evidence="5">Whole body</tissue>
    </source>
</reference>
<dbReference type="InterPro" id="IPR011989">
    <property type="entry name" value="ARM-like"/>
</dbReference>
<protein>
    <submittedName>
        <fullName evidence="5">TELO2-interacting protein 1 homolog isoform X1</fullName>
    </submittedName>
</protein>
<dbReference type="InterPro" id="IPR057566">
    <property type="entry name" value="TPR_TTI1_N"/>
</dbReference>
<dbReference type="RefSeq" id="XP_017890880.1">
    <property type="nucleotide sequence ID" value="XM_018035391.2"/>
</dbReference>
<evidence type="ECO:0000259" key="3">
    <source>
        <dbReference type="Pfam" id="PF24181"/>
    </source>
</evidence>
<dbReference type="InterPro" id="IPR016024">
    <property type="entry name" value="ARM-type_fold"/>
</dbReference>
<gene>
    <name evidence="5" type="primary">LOC108631457</name>
</gene>
<dbReference type="InterPro" id="IPR052587">
    <property type="entry name" value="TELO2-interacting_protein_1"/>
</dbReference>
<dbReference type="Pfam" id="PF24181">
    <property type="entry name" value="TPR_TTI1_C"/>
    <property type="match status" value="1"/>
</dbReference>
<dbReference type="GO" id="GO:0005737">
    <property type="term" value="C:cytoplasm"/>
    <property type="evidence" value="ECO:0007669"/>
    <property type="project" value="TreeGrafter"/>
</dbReference>
<evidence type="ECO:0000256" key="1">
    <source>
        <dbReference type="SAM" id="MobiDB-lite"/>
    </source>
</evidence>
<name>A0AAJ7NE84_9HYME</name>
<dbReference type="Pfam" id="PF24176">
    <property type="entry name" value="TPR_TTI1_2nd"/>
    <property type="match status" value="1"/>
</dbReference>